<evidence type="ECO:0000259" key="1">
    <source>
        <dbReference type="Pfam" id="PF09623"/>
    </source>
</evidence>
<comment type="caution">
    <text evidence="3">The sequence shown here is derived from an EMBL/GenBank/DDBJ whole genome shotgun (WGS) entry which is preliminary data.</text>
</comment>
<proteinExistence type="predicted"/>
<dbReference type="InterPro" id="IPR019848">
    <property type="entry name" value="CRISPR-assoc_prot_Csx14"/>
</dbReference>
<reference evidence="3" key="1">
    <citation type="journal article" date="2020" name="mSystems">
        <title>Genome- and Community-Level Interaction Insights into Carbon Utilization and Element Cycling Functions of Hydrothermarchaeota in Hydrothermal Sediment.</title>
        <authorList>
            <person name="Zhou Z."/>
            <person name="Liu Y."/>
            <person name="Xu W."/>
            <person name="Pan J."/>
            <person name="Luo Z.H."/>
            <person name="Li M."/>
        </authorList>
    </citation>
    <scope>NUCLEOTIDE SEQUENCE [LARGE SCALE GENOMIC DNA]</scope>
    <source>
        <strain evidence="3">SpSt-87</strain>
    </source>
</reference>
<dbReference type="NCBIfam" id="TIGR03642">
    <property type="entry name" value="cas_csx14"/>
    <property type="match status" value="1"/>
</dbReference>
<evidence type="ECO:0000313" key="3">
    <source>
        <dbReference type="EMBL" id="HFW33258.1"/>
    </source>
</evidence>
<accession>A0A7C3MBN0</accession>
<gene>
    <name evidence="3" type="ORF">ENW66_09995</name>
</gene>
<dbReference type="InterPro" id="IPR019092">
    <property type="entry name" value="SSO2081-like_dom"/>
</dbReference>
<sequence>MSVAVISPLGMSPPVVTTFVDHLGGVRDLVVITTAERRVKEGFELIRVALKIKYPKTRIHEVELPFEDVTTEDQNFEFMRIAGKVIKRQKEKFGSDIVYLNVAGGRKNMCITLSILGQFLNVDGIFHVVSPDVKVVNEALESLRADIERIYLAKDEDEKIRIYMERERHFNSLLFPDDYEVVRIPTVPIPQDYIRRLVDVLFNEKLDTLTYSEREMLLRHGLVERAGSKLKVTDFGKRFAEVLVR</sequence>
<dbReference type="EMBL" id="DTLB01000053">
    <property type="protein sequence ID" value="HFW33258.1"/>
    <property type="molecule type" value="Genomic_DNA"/>
</dbReference>
<dbReference type="Pfam" id="PF09623">
    <property type="entry name" value="Cas_NE0113"/>
    <property type="match status" value="1"/>
</dbReference>
<dbReference type="AlphaFoldDB" id="A0A7C3MBN0"/>
<protein>
    <submittedName>
        <fullName evidence="3">CRISPR-associated protein Csx14</fullName>
    </submittedName>
</protein>
<organism evidence="3">
    <name type="scientific">Archaeoglobus fulgidus</name>
    <dbReference type="NCBI Taxonomy" id="2234"/>
    <lineage>
        <taxon>Archaea</taxon>
        <taxon>Methanobacteriati</taxon>
        <taxon>Methanobacteriota</taxon>
        <taxon>Archaeoglobi</taxon>
        <taxon>Archaeoglobales</taxon>
        <taxon>Archaeoglobaceae</taxon>
        <taxon>Archaeoglobus</taxon>
    </lineage>
</organism>
<feature type="domain" description="CARF-associated helix-turn-helix" evidence="2">
    <location>
        <begin position="192"/>
        <end position="244"/>
    </location>
</feature>
<feature type="domain" description="CRISPR system ring nuclease SSO2081-like" evidence="1">
    <location>
        <begin position="12"/>
        <end position="191"/>
    </location>
</feature>
<dbReference type="Pfam" id="PF24744">
    <property type="entry name" value="CARF-assoc_HTH"/>
    <property type="match status" value="1"/>
</dbReference>
<name>A0A7C3MBN0_ARCFL</name>
<evidence type="ECO:0000259" key="2">
    <source>
        <dbReference type="Pfam" id="PF24744"/>
    </source>
</evidence>
<dbReference type="InterPro" id="IPR056479">
    <property type="entry name" value="CARF-assoc_HTH"/>
</dbReference>